<name>A0A9D4D190_DREPO</name>
<dbReference type="CDD" id="cd01671">
    <property type="entry name" value="CARD"/>
    <property type="match status" value="1"/>
</dbReference>
<keyword evidence="4" id="KW-1185">Reference proteome</keyword>
<organism evidence="3 4">
    <name type="scientific">Dreissena polymorpha</name>
    <name type="common">Zebra mussel</name>
    <name type="synonym">Mytilus polymorpha</name>
    <dbReference type="NCBI Taxonomy" id="45954"/>
    <lineage>
        <taxon>Eukaryota</taxon>
        <taxon>Metazoa</taxon>
        <taxon>Spiralia</taxon>
        <taxon>Lophotrochozoa</taxon>
        <taxon>Mollusca</taxon>
        <taxon>Bivalvia</taxon>
        <taxon>Autobranchia</taxon>
        <taxon>Heteroconchia</taxon>
        <taxon>Euheterodonta</taxon>
        <taxon>Imparidentia</taxon>
        <taxon>Neoheterodontei</taxon>
        <taxon>Myida</taxon>
        <taxon>Dreissenoidea</taxon>
        <taxon>Dreissenidae</taxon>
        <taxon>Dreissena</taxon>
    </lineage>
</organism>
<feature type="compositionally biased region" description="Polar residues" evidence="1">
    <location>
        <begin position="855"/>
        <end position="874"/>
    </location>
</feature>
<feature type="compositionally biased region" description="Polar residues" evidence="1">
    <location>
        <begin position="925"/>
        <end position="936"/>
    </location>
</feature>
<evidence type="ECO:0000259" key="2">
    <source>
        <dbReference type="PROSITE" id="PS50209"/>
    </source>
</evidence>
<accession>A0A9D4D190</accession>
<reference evidence="3" key="2">
    <citation type="submission" date="2020-11" db="EMBL/GenBank/DDBJ databases">
        <authorList>
            <person name="McCartney M.A."/>
            <person name="Auch B."/>
            <person name="Kono T."/>
            <person name="Mallez S."/>
            <person name="Becker A."/>
            <person name="Gohl D.M."/>
            <person name="Silverstein K.A.T."/>
            <person name="Koren S."/>
            <person name="Bechman K.B."/>
            <person name="Herman A."/>
            <person name="Abrahante J.E."/>
            <person name="Garbe J."/>
        </authorList>
    </citation>
    <scope>NUCLEOTIDE SEQUENCE</scope>
    <source>
        <strain evidence="3">Duluth1</strain>
        <tissue evidence="3">Whole animal</tissue>
    </source>
</reference>
<feature type="compositionally biased region" description="Basic and acidic residues" evidence="1">
    <location>
        <begin position="18"/>
        <end position="35"/>
    </location>
</feature>
<feature type="region of interest" description="Disordered" evidence="1">
    <location>
        <begin position="825"/>
        <end position="936"/>
    </location>
</feature>
<evidence type="ECO:0000313" key="4">
    <source>
        <dbReference type="Proteomes" id="UP000828390"/>
    </source>
</evidence>
<reference evidence="3" key="1">
    <citation type="journal article" date="2019" name="bioRxiv">
        <title>The Genome of the Zebra Mussel, Dreissena polymorpha: A Resource for Invasive Species Research.</title>
        <authorList>
            <person name="McCartney M.A."/>
            <person name="Auch B."/>
            <person name="Kono T."/>
            <person name="Mallez S."/>
            <person name="Zhang Y."/>
            <person name="Obille A."/>
            <person name="Becker A."/>
            <person name="Abrahante J.E."/>
            <person name="Garbe J."/>
            <person name="Badalamenti J.P."/>
            <person name="Herman A."/>
            <person name="Mangelson H."/>
            <person name="Liachko I."/>
            <person name="Sullivan S."/>
            <person name="Sone E.D."/>
            <person name="Koren S."/>
            <person name="Silverstein K.A.T."/>
            <person name="Beckman K.B."/>
            <person name="Gohl D.M."/>
        </authorList>
    </citation>
    <scope>NUCLEOTIDE SEQUENCE</scope>
    <source>
        <strain evidence="3">Duluth1</strain>
        <tissue evidence="3">Whole animal</tissue>
    </source>
</reference>
<feature type="compositionally biased region" description="Basic and acidic residues" evidence="1">
    <location>
        <begin position="845"/>
        <end position="854"/>
    </location>
</feature>
<dbReference type="PROSITE" id="PS50209">
    <property type="entry name" value="CARD"/>
    <property type="match status" value="1"/>
</dbReference>
<feature type="compositionally biased region" description="Polar residues" evidence="1">
    <location>
        <begin position="825"/>
        <end position="844"/>
    </location>
</feature>
<dbReference type="EMBL" id="JAIWYP010000011">
    <property type="protein sequence ID" value="KAH3736026.1"/>
    <property type="molecule type" value="Genomic_DNA"/>
</dbReference>
<feature type="compositionally biased region" description="Low complexity" evidence="1">
    <location>
        <begin position="906"/>
        <end position="924"/>
    </location>
</feature>
<dbReference type="GO" id="GO:0042981">
    <property type="term" value="P:regulation of apoptotic process"/>
    <property type="evidence" value="ECO:0007669"/>
    <property type="project" value="InterPro"/>
</dbReference>
<dbReference type="Proteomes" id="UP000828390">
    <property type="component" value="Unassembled WGS sequence"/>
</dbReference>
<dbReference type="InterPro" id="IPR011029">
    <property type="entry name" value="DEATH-like_dom_sf"/>
</dbReference>
<protein>
    <recommendedName>
        <fullName evidence="2">CARD domain-containing protein</fullName>
    </recommendedName>
</protein>
<dbReference type="InterPro" id="IPR001315">
    <property type="entry name" value="CARD"/>
</dbReference>
<dbReference type="AlphaFoldDB" id="A0A9D4D190"/>
<evidence type="ECO:0000256" key="1">
    <source>
        <dbReference type="SAM" id="MobiDB-lite"/>
    </source>
</evidence>
<proteinExistence type="predicted"/>
<dbReference type="Gene3D" id="1.10.533.10">
    <property type="entry name" value="Death Domain, Fas"/>
    <property type="match status" value="3"/>
</dbReference>
<feature type="compositionally biased region" description="Basic residues" evidence="1">
    <location>
        <begin position="1"/>
        <end position="10"/>
    </location>
</feature>
<gene>
    <name evidence="3" type="ORF">DPMN_042586</name>
</gene>
<feature type="domain" description="CARD" evidence="2">
    <location>
        <begin position="222"/>
        <end position="296"/>
    </location>
</feature>
<comment type="caution">
    <text evidence="3">The sequence shown here is derived from an EMBL/GenBank/DDBJ whole genome shotgun (WGS) entry which is preliminary data.</text>
</comment>
<dbReference type="SUPFAM" id="SSF47986">
    <property type="entry name" value="DEATH domain"/>
    <property type="match status" value="2"/>
</dbReference>
<feature type="region of interest" description="Disordered" evidence="1">
    <location>
        <begin position="1"/>
        <end position="47"/>
    </location>
</feature>
<sequence length="976" mass="112112">MDKRKLRMRPVKTNMKTISEDDKDIQPSKKFKMDTDDTALSEHVNPETPATPVYIQSATCTYLDSGYGSSVGTSQYSFTPQPGSNISSPPDDCASAFTTNMQKGKVKKRIIFKFGPDHLRKYFQKHFVKFKDEVDPKEISDHLFATGVISVRDLEKVAETHGRGKKVDIMIKAIVHSSVINDVNTTTKVLEAFAHNGREDLFNDFNEHIHDQDDMSLQDEFPKERIQSSLKKHERLLNDEIDPLTIIDELLERGVLTFDEHQNIMDIDFKPTKMMCLCQYVFKKPAFAFWEFCQTLIKDPIYKEIGNSLLRKGNDSGEPSQQVEMDLRLDLPFSNCIPNTNGDKNVTEIKFELDSQQLEKMIVDDNSDVGNNDDLKHEAMDLGFDVESLEFSSIKIRLRCLTEQSLLNLRGKSEESLLYIENILKTLITQEHLALMREKNIASMKVTVYIPPPDGKNVKCLCKLTKEEIVKHYTLIEKDLKDVSLLVHAIMQLEGQTKREEWLEAQNDVDSILRLIIDGEDKLVCMLERHLRQTEQLQLLARITSYDETEHVLSAEDLHQRKEIILEEIEPRKFLDMIRRMEGSEAILDKVMTNDVSRRERCEEFLKFVQDKHAEGQFQEELQRQDMTHLITLLSSKATNINSRNAANFREALISTIGTICENIEPLRFKKFMVRPPELSEDKFESICRNNTRKSRVYALIEAIIKGPSILIDRFMEGLDALEYHGLLRLIKENAEKYRDCPRLMGRLEGEVFTIGGTFHINYKNCDSDPESQLQVYLNLQKKMSCPKIDTEFLDGIEDQQGCNAILRDARISEWIRMQQQQGNECNSNLSTEPSDICTPSQPNVHEHSEKQSEETMTTSSHAPTITPRLNSPYPSEYEDITPPITPNFQLTVPSRPYKRKRLKSLSDGSNSNMSSPSSSNSRSPTPAATNSMQSRTKVFQTGEQRYPNNPNKREALWGNLLPVIIKYQLDQMHDS</sequence>
<evidence type="ECO:0000313" key="3">
    <source>
        <dbReference type="EMBL" id="KAH3736026.1"/>
    </source>
</evidence>
<dbReference type="OrthoDB" id="6126957at2759"/>